<feature type="region of interest" description="Disordered" evidence="8">
    <location>
        <begin position="1209"/>
        <end position="1340"/>
    </location>
</feature>
<evidence type="ECO:0000313" key="11">
    <source>
        <dbReference type="Proteomes" id="UP001281761"/>
    </source>
</evidence>
<dbReference type="InterPro" id="IPR011989">
    <property type="entry name" value="ARM-like"/>
</dbReference>
<gene>
    <name evidence="10" type="ORF">BLNAU_21783</name>
</gene>
<keyword evidence="7" id="KW-0131">Cell cycle</keyword>
<reference evidence="10 11" key="1">
    <citation type="journal article" date="2022" name="bioRxiv">
        <title>Genomics of Preaxostyla Flagellates Illuminates Evolutionary Transitions and the Path Towards Mitochondrial Loss.</title>
        <authorList>
            <person name="Novak L.V.F."/>
            <person name="Treitli S.C."/>
            <person name="Pyrih J."/>
            <person name="Halakuc P."/>
            <person name="Pipaliya S.V."/>
            <person name="Vacek V."/>
            <person name="Brzon O."/>
            <person name="Soukal P."/>
            <person name="Eme L."/>
            <person name="Dacks J.B."/>
            <person name="Karnkowska A."/>
            <person name="Elias M."/>
            <person name="Hampl V."/>
        </authorList>
    </citation>
    <scope>NUCLEOTIDE SEQUENCE [LARGE SCALE GENOMIC DNA]</scope>
    <source>
        <strain evidence="10">NAU3</strain>
        <tissue evidence="10">Gut</tissue>
    </source>
</reference>
<dbReference type="InterPro" id="IPR016024">
    <property type="entry name" value="ARM-type_fold"/>
</dbReference>
<dbReference type="Proteomes" id="UP001281761">
    <property type="component" value="Unassembled WGS sequence"/>
</dbReference>
<accession>A0ABQ9WUZ5</accession>
<evidence type="ECO:0000256" key="2">
    <source>
        <dbReference type="ARBA" id="ARBA00006533"/>
    </source>
</evidence>
<feature type="compositionally biased region" description="Low complexity" evidence="8">
    <location>
        <begin position="1253"/>
        <end position="1263"/>
    </location>
</feature>
<keyword evidence="4" id="KW-0132">Cell division</keyword>
<feature type="domain" description="Nuclear condensin complex subunit 3 C-terminal" evidence="9">
    <location>
        <begin position="596"/>
        <end position="870"/>
    </location>
</feature>
<feature type="compositionally biased region" description="Basic residues" evidence="8">
    <location>
        <begin position="1233"/>
        <end position="1247"/>
    </location>
</feature>
<feature type="compositionally biased region" description="Polar residues" evidence="8">
    <location>
        <begin position="1372"/>
        <end position="1383"/>
    </location>
</feature>
<evidence type="ECO:0000256" key="7">
    <source>
        <dbReference type="ARBA" id="ARBA00023306"/>
    </source>
</evidence>
<name>A0ABQ9WUZ5_9EUKA</name>
<evidence type="ECO:0000256" key="5">
    <source>
        <dbReference type="ARBA" id="ARBA00022776"/>
    </source>
</evidence>
<keyword evidence="5" id="KW-0498">Mitosis</keyword>
<protein>
    <submittedName>
        <fullName evidence="10">Condensin complex subunit 3</fullName>
    </submittedName>
</protein>
<dbReference type="PANTHER" id="PTHR14418:SF5">
    <property type="entry name" value="CONDENSIN COMPLEX SUBUNIT 3"/>
    <property type="match status" value="1"/>
</dbReference>
<keyword evidence="3" id="KW-0158">Chromosome</keyword>
<dbReference type="Gene3D" id="1.25.10.10">
    <property type="entry name" value="Leucine-rich Repeat Variant"/>
    <property type="match status" value="2"/>
</dbReference>
<evidence type="ECO:0000256" key="3">
    <source>
        <dbReference type="ARBA" id="ARBA00022454"/>
    </source>
</evidence>
<evidence type="ECO:0000256" key="4">
    <source>
        <dbReference type="ARBA" id="ARBA00022618"/>
    </source>
</evidence>
<proteinExistence type="inferred from homology"/>
<evidence type="ECO:0000256" key="1">
    <source>
        <dbReference type="ARBA" id="ARBA00004286"/>
    </source>
</evidence>
<dbReference type="InterPro" id="IPR027165">
    <property type="entry name" value="CND3"/>
</dbReference>
<comment type="subcellular location">
    <subcellularLocation>
        <location evidence="1">Chromosome</location>
    </subcellularLocation>
</comment>
<feature type="compositionally biased region" description="Basic and acidic residues" evidence="8">
    <location>
        <begin position="286"/>
        <end position="295"/>
    </location>
</feature>
<comment type="similarity">
    <text evidence="2">Belongs to the CND3 (condensin subunit 3) family.</text>
</comment>
<feature type="compositionally biased region" description="Acidic residues" evidence="8">
    <location>
        <begin position="307"/>
        <end position="317"/>
    </location>
</feature>
<feature type="compositionally biased region" description="Basic and acidic residues" evidence="8">
    <location>
        <begin position="1412"/>
        <end position="1425"/>
    </location>
</feature>
<comment type="caution">
    <text evidence="10">The sequence shown here is derived from an EMBL/GenBank/DDBJ whole genome shotgun (WGS) entry which is preliminary data.</text>
</comment>
<sequence>MIASCCTSFKSTATIKLPDHPLPDKSVQTAFREYQLQYSQTILQYLTDCMRANDRAVRQHSIQLIGEILQRLSEECEFSSELLDEAQDVLIERTTDTVPAVRSAAAFALHRLQAPELGKDCPVTQALLNLLCDDEVEVRKTALSHIAPHSYTIPFMIDRLNDSKAVVRLHCLKCISARINIDLLQPNHISFILIRCLSSNEDDLVCECSKMICTSWLKQKQQNPSLVLDIIAKSYADLKARRMLYFEKKRADGEAVDEEELEEDVSQADVKGIDPSWLLFFSDPEAPSKKQDKSKTTTRKRMKREDANDDEDVPQDDDPLFDNIPSAALVASVELHVEETAFILAHFSLSNPSSVTIDLNRNKMTLGSMMFWRWLVVVLLNENVSNKRKKHRLLKKEDEEDREALLSQLQIPLSPLCTMIVEMMNEYDQLELYQRTGDRLICPLQTEIKANEREMRKAEMDRMLSSDEVVQSVIPPASETLCAFLTPQTLHAILLPSLITNGLRLIPLLDFTDEAGRRTAVSVLRNLLSSSSIHLSFIPHLIRCLSCSTDSIDDLLTMTSSITFQLLSNTKKRQTELSEQEMEEHTYSKTRALLHVLTITSSLLHIHRRSFPAPSLTSFLQSIILPLLSHPTPIIRAHSLTALSQICLIGRGHANERIGLIVYAAQNDVPPVSTIALNALVDIVLLYDMSILNKDDLTDKEWSGLDGVRTEPSEEYALISEAAFHGLPKILRNVSLLAIPNRKIKNETMTQPLLESFESAVEGLIKLLAANRILLATPTSQLSKTEQKQTRFVELDRMGSHGLGSQYPGTDEHVPATQNFLDQLIIENKPQEDHTGCSFEGYTALLSQLIFNQFHPVTTPLEKLRQVLSMGMIILIKRATSTYQADVKRLSNLYTQSQKPNFHISETQKEKALQLFGGHFVSMSGESPLLPVFPELNDETELDPTLRSFRWLNDPLEAIIDAFTRVIVLIHISTVPSAVLEPVLSYIIHVLNDKALSRRIVKEEEEGMNIEFPTPHERLFHRLLMVVCTKNWSEKDDPEFFSDDERDGTRKNLVWASLWRMIVTHHKNFNLSNVGQTVSRFKKMTQEGEDLRALTPQLLFYSEIIIMLQTINKSVHFSPSFNQNMRDLMDALELPSLSESETAVGFLGSFVGFFNTRSENLVRLAHGLEVPDDSEDLLSRQFFHLYHTHVQNCSELVEGWVDDQQAREIGGVVSPPPTRISPPKAETRSATGRVKRSQPASRRKKAKKESSSESEVVVSSSKDSSNDDDAPVTPQPRPKRKQRANLAERLLAPDTDEEEDDETEPAPLHVSPPRKPKATGFRSGIAEIFSPPPDSDDDLPFDVTQLVLKHRRSIDLFETQTPDTQRSRLSEAYSSPITPSFQKPKTHIKGIGGTPPKSSPVVEKIPAKPKKKELSDAERKRKEREALQKKIAELLDDD</sequence>
<evidence type="ECO:0000256" key="8">
    <source>
        <dbReference type="SAM" id="MobiDB-lite"/>
    </source>
</evidence>
<dbReference type="InterPro" id="IPR025977">
    <property type="entry name" value="Cnd3_C"/>
</dbReference>
<evidence type="ECO:0000313" key="10">
    <source>
        <dbReference type="EMBL" id="KAK2943306.1"/>
    </source>
</evidence>
<keyword evidence="11" id="KW-1185">Reference proteome</keyword>
<dbReference type="SUPFAM" id="SSF48371">
    <property type="entry name" value="ARM repeat"/>
    <property type="match status" value="1"/>
</dbReference>
<evidence type="ECO:0000259" key="9">
    <source>
        <dbReference type="Pfam" id="PF12719"/>
    </source>
</evidence>
<feature type="region of interest" description="Disordered" evidence="8">
    <location>
        <begin position="1358"/>
        <end position="1425"/>
    </location>
</feature>
<dbReference type="PANTHER" id="PTHR14418">
    <property type="entry name" value="CONDENSIN COMPLEX SUBUNIT 3-RELATED"/>
    <property type="match status" value="1"/>
</dbReference>
<dbReference type="EMBL" id="JARBJD010000353">
    <property type="protein sequence ID" value="KAK2943306.1"/>
    <property type="molecule type" value="Genomic_DNA"/>
</dbReference>
<feature type="region of interest" description="Disordered" evidence="8">
    <location>
        <begin position="281"/>
        <end position="317"/>
    </location>
</feature>
<keyword evidence="6" id="KW-0226">DNA condensation</keyword>
<dbReference type="Pfam" id="PF12719">
    <property type="entry name" value="Cnd3"/>
    <property type="match status" value="1"/>
</dbReference>
<organism evidence="10 11">
    <name type="scientific">Blattamonas nauphoetae</name>
    <dbReference type="NCBI Taxonomy" id="2049346"/>
    <lineage>
        <taxon>Eukaryota</taxon>
        <taxon>Metamonada</taxon>
        <taxon>Preaxostyla</taxon>
        <taxon>Oxymonadida</taxon>
        <taxon>Blattamonas</taxon>
    </lineage>
</organism>
<feature type="compositionally biased region" description="Acidic residues" evidence="8">
    <location>
        <begin position="1294"/>
        <end position="1304"/>
    </location>
</feature>
<evidence type="ECO:0000256" key="6">
    <source>
        <dbReference type="ARBA" id="ARBA00023067"/>
    </source>
</evidence>